<proteinExistence type="predicted"/>
<dbReference type="Proteomes" id="UP000091967">
    <property type="component" value="Unassembled WGS sequence"/>
</dbReference>
<dbReference type="EMBL" id="LYXU01000003">
    <property type="protein sequence ID" value="OBS22658.1"/>
    <property type="molecule type" value="Genomic_DNA"/>
</dbReference>
<comment type="caution">
    <text evidence="2">The sequence shown here is derived from an EMBL/GenBank/DDBJ whole genome shotgun (WGS) entry which is preliminary data.</text>
</comment>
<organism evidence="2 3">
    <name type="scientific">Fusarium poae</name>
    <dbReference type="NCBI Taxonomy" id="36050"/>
    <lineage>
        <taxon>Eukaryota</taxon>
        <taxon>Fungi</taxon>
        <taxon>Dikarya</taxon>
        <taxon>Ascomycota</taxon>
        <taxon>Pezizomycotina</taxon>
        <taxon>Sordariomycetes</taxon>
        <taxon>Hypocreomycetidae</taxon>
        <taxon>Hypocreales</taxon>
        <taxon>Nectriaceae</taxon>
        <taxon>Fusarium</taxon>
    </lineage>
</organism>
<protein>
    <recommendedName>
        <fullName evidence="4">HNH nuclease domain-containing protein</fullName>
    </recommendedName>
</protein>
<evidence type="ECO:0000256" key="1">
    <source>
        <dbReference type="SAM" id="MobiDB-lite"/>
    </source>
</evidence>
<evidence type="ECO:0000313" key="3">
    <source>
        <dbReference type="Proteomes" id="UP000091967"/>
    </source>
</evidence>
<feature type="region of interest" description="Disordered" evidence="1">
    <location>
        <begin position="1"/>
        <end position="20"/>
    </location>
</feature>
<gene>
    <name evidence="2" type="ORF">FPOA_08991</name>
</gene>
<accession>A0A1B8AQ64</accession>
<keyword evidence="3" id="KW-1185">Reference proteome</keyword>
<reference evidence="2 3" key="1">
    <citation type="submission" date="2016-06" db="EMBL/GenBank/DDBJ databases">
        <title>Living apart together: crosstalk between the core and supernumerary genomes in a fungal plant pathogen.</title>
        <authorList>
            <person name="Vanheule A."/>
            <person name="Audenaert K."/>
            <person name="Warris S."/>
            <person name="Van De Geest H."/>
            <person name="Schijlen E."/>
            <person name="Hofte M."/>
            <person name="De Saeger S."/>
            <person name="Haesaert G."/>
            <person name="Waalwijk C."/>
            <person name="Van Der Lee T."/>
        </authorList>
    </citation>
    <scope>NUCLEOTIDE SEQUENCE [LARGE SCALE GENOMIC DNA]</scope>
    <source>
        <strain evidence="2 3">2516</strain>
    </source>
</reference>
<name>A0A1B8AQ64_FUSPO</name>
<evidence type="ECO:0000313" key="2">
    <source>
        <dbReference type="EMBL" id="OBS22658.1"/>
    </source>
</evidence>
<evidence type="ECO:0008006" key="4">
    <source>
        <dbReference type="Google" id="ProtNLM"/>
    </source>
</evidence>
<dbReference type="AlphaFoldDB" id="A0A1B8AQ64"/>
<sequence length="463" mass="52083">MDFLPEGLDETLSDTSPNTMVDEPITQNDSSEFIDPAVLQHLDESHSDTNPDTMVGEPITQNNNSAFIDPAVFESLDEFLLNTSPDTIVSKSITQNDGPAFTDPAVFEHVDKSHSDTNPDTMVGEPITQNDSPQSIEETVLKQVLPSNLIGDKILLIHEIDQKRGKNTRSILTNKHFAVLLYMPKESLTIRPSDRYLDLVGIYRTIDDLHDSSFWDTSDIPPLGETQECLQYDNDRCIITGFGASAPCRIIPFTRGIVGGGPKETMLSGCPLVHNLLGFSKINLAGYSNANPDVEPRSDLDLDRLRAEMKRPTSCWNMITLSPDLRKMWAEGMFGLKWVGASQDPIDKDKVWIVLRFVWMPMNNQRKRDDEIKLYKNEPYKLGDELQHTWGNKTRPLVPCLMDPCIDCENTERVAAYYINNGVPVRSGDLFSITRARNDESVCRYAFELQWILVCAHAISGLD</sequence>